<comment type="similarity">
    <text evidence="2">Belongs to the nitroreductase family.</text>
</comment>
<dbReference type="Gene3D" id="3.40.109.10">
    <property type="entry name" value="NADH Oxidase"/>
    <property type="match status" value="1"/>
</dbReference>
<evidence type="ECO:0000256" key="5">
    <source>
        <dbReference type="ARBA" id="ARBA00023002"/>
    </source>
</evidence>
<evidence type="ECO:0000259" key="6">
    <source>
        <dbReference type="Pfam" id="PF00881"/>
    </source>
</evidence>
<keyword evidence="5" id="KW-0560">Oxidoreductase</keyword>
<accession>A0A926D179</accession>
<dbReference type="PANTHER" id="PTHR43673:SF2">
    <property type="entry name" value="NITROREDUCTASE"/>
    <property type="match status" value="1"/>
</dbReference>
<dbReference type="InterPro" id="IPR029479">
    <property type="entry name" value="Nitroreductase"/>
</dbReference>
<sequence length="173" mass="17995">MDLKQAMAARHSVRAYAAKQLDEAALDVILRAGCAGPVGMGRYENLHITVVQDAGKIARISQATQKVTGSQDDPLYGPPAYILLSARAEVDAGISFVNAAGVMQNMALAAAEQGAGSVIIWASSQGIEQDAQLKADLGIPAGYKAVLGASFGYPAQTDSTLKDMGMTISVNRV</sequence>
<dbReference type="Pfam" id="PF00881">
    <property type="entry name" value="Nitroreductase"/>
    <property type="match status" value="1"/>
</dbReference>
<keyword evidence="4" id="KW-0288">FMN</keyword>
<dbReference type="PANTHER" id="PTHR43673">
    <property type="entry name" value="NAD(P)H NITROREDUCTASE YDGI-RELATED"/>
    <property type="match status" value="1"/>
</dbReference>
<comment type="caution">
    <text evidence="7">The sequence shown here is derived from an EMBL/GenBank/DDBJ whole genome shotgun (WGS) entry which is preliminary data.</text>
</comment>
<dbReference type="RefSeq" id="WP_249285669.1">
    <property type="nucleotide sequence ID" value="NZ_JACRSO010000005.1"/>
</dbReference>
<keyword evidence="3" id="KW-0285">Flavoprotein</keyword>
<dbReference type="InterPro" id="IPR000415">
    <property type="entry name" value="Nitroreductase-like"/>
</dbReference>
<name>A0A926D179_9FIRM</name>
<evidence type="ECO:0000313" key="8">
    <source>
        <dbReference type="Proteomes" id="UP000654279"/>
    </source>
</evidence>
<dbReference type="AlphaFoldDB" id="A0A926D179"/>
<evidence type="ECO:0000256" key="3">
    <source>
        <dbReference type="ARBA" id="ARBA00022630"/>
    </source>
</evidence>
<gene>
    <name evidence="7" type="ORF">H8699_10630</name>
</gene>
<evidence type="ECO:0000313" key="7">
    <source>
        <dbReference type="EMBL" id="MBC8529883.1"/>
    </source>
</evidence>
<evidence type="ECO:0000256" key="4">
    <source>
        <dbReference type="ARBA" id="ARBA00022643"/>
    </source>
</evidence>
<evidence type="ECO:0000256" key="1">
    <source>
        <dbReference type="ARBA" id="ARBA00001917"/>
    </source>
</evidence>
<dbReference type="Proteomes" id="UP000654279">
    <property type="component" value="Unassembled WGS sequence"/>
</dbReference>
<keyword evidence="8" id="KW-1185">Reference proteome</keyword>
<comment type="cofactor">
    <cofactor evidence="1">
        <name>FMN</name>
        <dbReference type="ChEBI" id="CHEBI:58210"/>
    </cofactor>
</comment>
<proteinExistence type="inferred from homology"/>
<reference evidence="7" key="1">
    <citation type="submission" date="2020-08" db="EMBL/GenBank/DDBJ databases">
        <title>Genome public.</title>
        <authorList>
            <person name="Liu C."/>
            <person name="Sun Q."/>
        </authorList>
    </citation>
    <scope>NUCLEOTIDE SEQUENCE</scope>
    <source>
        <strain evidence="7">NSJ-44</strain>
    </source>
</reference>
<feature type="domain" description="Nitroreductase" evidence="6">
    <location>
        <begin position="8"/>
        <end position="153"/>
    </location>
</feature>
<dbReference type="GO" id="GO:0016491">
    <property type="term" value="F:oxidoreductase activity"/>
    <property type="evidence" value="ECO:0007669"/>
    <property type="project" value="UniProtKB-KW"/>
</dbReference>
<evidence type="ECO:0000256" key="2">
    <source>
        <dbReference type="ARBA" id="ARBA00007118"/>
    </source>
</evidence>
<protein>
    <submittedName>
        <fullName evidence="7">Nitroreductase family protein</fullName>
    </submittedName>
</protein>
<dbReference type="CDD" id="cd02062">
    <property type="entry name" value="Nitro_FMN_reductase"/>
    <property type="match status" value="1"/>
</dbReference>
<dbReference type="SUPFAM" id="SSF55469">
    <property type="entry name" value="FMN-dependent nitroreductase-like"/>
    <property type="match status" value="1"/>
</dbReference>
<organism evidence="7 8">
    <name type="scientific">Luoshenia tenuis</name>
    <dbReference type="NCBI Taxonomy" id="2763654"/>
    <lineage>
        <taxon>Bacteria</taxon>
        <taxon>Bacillati</taxon>
        <taxon>Bacillota</taxon>
        <taxon>Clostridia</taxon>
        <taxon>Christensenellales</taxon>
        <taxon>Christensenellaceae</taxon>
        <taxon>Luoshenia</taxon>
    </lineage>
</organism>
<dbReference type="EMBL" id="JACRSO010000005">
    <property type="protein sequence ID" value="MBC8529883.1"/>
    <property type="molecule type" value="Genomic_DNA"/>
</dbReference>